<dbReference type="PANTHER" id="PTHR13887">
    <property type="entry name" value="GLUTATHIONE S-TRANSFERASE KAPPA"/>
    <property type="match status" value="1"/>
</dbReference>
<dbReference type="Gene3D" id="3.40.30.10">
    <property type="entry name" value="Glutaredoxin"/>
    <property type="match status" value="1"/>
</dbReference>
<dbReference type="Pfam" id="PF18312">
    <property type="entry name" value="ScsC_N"/>
    <property type="match status" value="1"/>
</dbReference>
<feature type="domain" description="Thioredoxin" evidence="6">
    <location>
        <begin position="77"/>
        <end position="259"/>
    </location>
</feature>
<evidence type="ECO:0000259" key="6">
    <source>
        <dbReference type="PROSITE" id="PS51352"/>
    </source>
</evidence>
<dbReference type="Proteomes" id="UP000557392">
    <property type="component" value="Unassembled WGS sequence"/>
</dbReference>
<comment type="caution">
    <text evidence="7">The sequence shown here is derived from an EMBL/GenBank/DDBJ whole genome shotgun (WGS) entry which is preliminary data.</text>
</comment>
<accession>A0A7W6JWK8</accession>
<dbReference type="GO" id="GO:0016853">
    <property type="term" value="F:isomerase activity"/>
    <property type="evidence" value="ECO:0007669"/>
    <property type="project" value="UniProtKB-KW"/>
</dbReference>
<keyword evidence="2" id="KW-0560">Oxidoreductase</keyword>
<evidence type="ECO:0000256" key="3">
    <source>
        <dbReference type="ARBA" id="ARBA00023157"/>
    </source>
</evidence>
<dbReference type="PROSITE" id="PS51352">
    <property type="entry name" value="THIOREDOXIN_2"/>
    <property type="match status" value="1"/>
</dbReference>
<protein>
    <submittedName>
        <fullName evidence="7">Protein-disulfide isomerase</fullName>
    </submittedName>
</protein>
<dbReference type="AlphaFoldDB" id="A0A7W6JWK8"/>
<keyword evidence="4" id="KW-0676">Redox-active center</keyword>
<dbReference type="EMBL" id="JACIEH010000004">
    <property type="protein sequence ID" value="MBB4100903.1"/>
    <property type="molecule type" value="Genomic_DNA"/>
</dbReference>
<feature type="coiled-coil region" evidence="5">
    <location>
        <begin position="59"/>
        <end position="86"/>
    </location>
</feature>
<dbReference type="PANTHER" id="PTHR13887:SF14">
    <property type="entry name" value="DISULFIDE BOND FORMATION PROTEIN D"/>
    <property type="match status" value="1"/>
</dbReference>
<keyword evidence="7" id="KW-0413">Isomerase</keyword>
<reference evidence="7 8" key="1">
    <citation type="submission" date="2020-08" db="EMBL/GenBank/DDBJ databases">
        <title>Genomic Encyclopedia of Type Strains, Phase IV (KMG-IV): sequencing the most valuable type-strain genomes for metagenomic binning, comparative biology and taxonomic classification.</title>
        <authorList>
            <person name="Goeker M."/>
        </authorList>
    </citation>
    <scope>NUCLEOTIDE SEQUENCE [LARGE SCALE GENOMIC DNA]</scope>
    <source>
        <strain evidence="7 8">DSM 101806</strain>
    </source>
</reference>
<evidence type="ECO:0000256" key="4">
    <source>
        <dbReference type="ARBA" id="ARBA00023284"/>
    </source>
</evidence>
<evidence type="ECO:0000313" key="7">
    <source>
        <dbReference type="EMBL" id="MBB4100903.1"/>
    </source>
</evidence>
<proteinExistence type="predicted"/>
<dbReference type="SUPFAM" id="SSF52833">
    <property type="entry name" value="Thioredoxin-like"/>
    <property type="match status" value="1"/>
</dbReference>
<dbReference type="RefSeq" id="WP_343058298.1">
    <property type="nucleotide sequence ID" value="NZ_JACIEH010000004.1"/>
</dbReference>
<evidence type="ECO:0000256" key="1">
    <source>
        <dbReference type="ARBA" id="ARBA00022729"/>
    </source>
</evidence>
<keyword evidence="1" id="KW-0732">Signal</keyword>
<name>A0A7W6JWK8_9SPHN</name>
<gene>
    <name evidence="7" type="ORF">GGR46_004492</name>
</gene>
<dbReference type="InterPro" id="IPR041205">
    <property type="entry name" value="ScsC_N"/>
</dbReference>
<dbReference type="CDD" id="cd03023">
    <property type="entry name" value="DsbA_Com1_like"/>
    <property type="match status" value="1"/>
</dbReference>
<evidence type="ECO:0000256" key="2">
    <source>
        <dbReference type="ARBA" id="ARBA00023002"/>
    </source>
</evidence>
<dbReference type="Pfam" id="PF01323">
    <property type="entry name" value="DSBA"/>
    <property type="match status" value="1"/>
</dbReference>
<evidence type="ECO:0000313" key="8">
    <source>
        <dbReference type="Proteomes" id="UP000557392"/>
    </source>
</evidence>
<sequence>MIERLLGNRLALAGAFVLCAVAGAGIFAAIQALVPGMGPRGQAERVVHDWVLAHPEVLLESVERYNQKQSANADKAQAEAVAAAEKTLPAERAKLETPYAGGWAGNPRGDVTVVAFMDYACGYCRASLPAIQELLKRDPNVKVVYREYPVLGPDSLVAARWALAAAEQDKFRAFHDALFAMDGPSAANIEAAAGKAGLDMAKAKQVIGSKPVEGEIVANHKFGQKLAMTGTPSWVVGGKLLYGMRDYDGLAAAVAEARKGK</sequence>
<organism evidence="7 8">
    <name type="scientific">Sphingomonas kyeonggiensis</name>
    <dbReference type="NCBI Taxonomy" id="1268553"/>
    <lineage>
        <taxon>Bacteria</taxon>
        <taxon>Pseudomonadati</taxon>
        <taxon>Pseudomonadota</taxon>
        <taxon>Alphaproteobacteria</taxon>
        <taxon>Sphingomonadales</taxon>
        <taxon>Sphingomonadaceae</taxon>
        <taxon>Sphingomonas</taxon>
    </lineage>
</organism>
<dbReference type="InterPro" id="IPR001853">
    <property type="entry name" value="DSBA-like_thioredoxin_dom"/>
</dbReference>
<keyword evidence="8" id="KW-1185">Reference proteome</keyword>
<dbReference type="GO" id="GO:0016491">
    <property type="term" value="F:oxidoreductase activity"/>
    <property type="evidence" value="ECO:0007669"/>
    <property type="project" value="UniProtKB-KW"/>
</dbReference>
<dbReference type="InterPro" id="IPR036249">
    <property type="entry name" value="Thioredoxin-like_sf"/>
</dbReference>
<dbReference type="InterPro" id="IPR013766">
    <property type="entry name" value="Thioredoxin_domain"/>
</dbReference>
<evidence type="ECO:0000256" key="5">
    <source>
        <dbReference type="SAM" id="Coils"/>
    </source>
</evidence>
<keyword evidence="5" id="KW-0175">Coiled coil</keyword>
<keyword evidence="3" id="KW-1015">Disulfide bond</keyword>